<evidence type="ECO:0000256" key="1">
    <source>
        <dbReference type="SAM" id="MobiDB-lite"/>
    </source>
</evidence>
<accession>A0ABW6CSU2</accession>
<dbReference type="RefSeq" id="WP_304775356.1">
    <property type="nucleotide sequence ID" value="NZ_JAOTJD010000006.1"/>
</dbReference>
<organism evidence="2 3">
    <name type="scientific">Phenylobacterium ferrooxidans</name>
    <dbReference type="NCBI Taxonomy" id="2982689"/>
    <lineage>
        <taxon>Bacteria</taxon>
        <taxon>Pseudomonadati</taxon>
        <taxon>Pseudomonadota</taxon>
        <taxon>Alphaproteobacteria</taxon>
        <taxon>Caulobacterales</taxon>
        <taxon>Caulobacteraceae</taxon>
        <taxon>Phenylobacterium</taxon>
    </lineage>
</organism>
<proteinExistence type="predicted"/>
<name>A0ABW6CSU2_9CAUL</name>
<dbReference type="EMBL" id="JAOTJD010000006">
    <property type="protein sequence ID" value="MFD3263262.1"/>
    <property type="molecule type" value="Genomic_DNA"/>
</dbReference>
<protein>
    <submittedName>
        <fullName evidence="2">Host attachment protein</fullName>
    </submittedName>
</protein>
<feature type="region of interest" description="Disordered" evidence="1">
    <location>
        <begin position="26"/>
        <end position="65"/>
    </location>
</feature>
<gene>
    <name evidence="2" type="ORF">OCL97_04685</name>
</gene>
<evidence type="ECO:0000313" key="3">
    <source>
        <dbReference type="Proteomes" id="UP001598130"/>
    </source>
</evidence>
<reference evidence="2 3" key="1">
    <citation type="submission" date="2022-09" db="EMBL/GenBank/DDBJ databases">
        <title>New species of Phenylobacterium.</title>
        <authorList>
            <person name="Mieszkin S."/>
        </authorList>
    </citation>
    <scope>NUCLEOTIDE SEQUENCE [LARGE SCALE GENOMIC DNA]</scope>
    <source>
        <strain evidence="2 3">HK31-G</strain>
    </source>
</reference>
<keyword evidence="3" id="KW-1185">Reference proteome</keyword>
<dbReference type="Proteomes" id="UP001598130">
    <property type="component" value="Unassembled WGS sequence"/>
</dbReference>
<sequence>MQLPKGTTVAVADGVTLHLYRNGGDEVHPKLTALPPATLGKVNRSSGDHHYSSSANPNDGQQREDGFAAATAAWLNEQALAGKMEHLYIIAAPKTLGELRRHYHKALEAKLLGELAKDLTGHAIGDIETAISHA</sequence>
<dbReference type="InterPro" id="IPR041374">
    <property type="entry name" value="BaeRF_family12"/>
</dbReference>
<evidence type="ECO:0000313" key="2">
    <source>
        <dbReference type="EMBL" id="MFD3263262.1"/>
    </source>
</evidence>
<dbReference type="Pfam" id="PF18856">
    <property type="entry name" value="baeRF_family12"/>
    <property type="match status" value="1"/>
</dbReference>
<comment type="caution">
    <text evidence="2">The sequence shown here is derived from an EMBL/GenBank/DDBJ whole genome shotgun (WGS) entry which is preliminary data.</text>
</comment>